<dbReference type="AlphaFoldDB" id="A0A430A948"/>
<dbReference type="InterPro" id="IPR002347">
    <property type="entry name" value="SDR_fam"/>
</dbReference>
<proteinExistence type="inferred from homology"/>
<dbReference type="RefSeq" id="WP_126831790.1">
    <property type="nucleotide sequence ID" value="NZ_CBCRYB010000001.1"/>
</dbReference>
<dbReference type="InterPro" id="IPR036291">
    <property type="entry name" value="NAD(P)-bd_dom_sf"/>
</dbReference>
<comment type="caution">
    <text evidence="2">The sequence shown here is derived from an EMBL/GenBank/DDBJ whole genome shotgun (WGS) entry which is preliminary data.</text>
</comment>
<organism evidence="2 3">
    <name type="scientific">Vagococcus fessus</name>
    <dbReference type="NCBI Taxonomy" id="120370"/>
    <lineage>
        <taxon>Bacteria</taxon>
        <taxon>Bacillati</taxon>
        <taxon>Bacillota</taxon>
        <taxon>Bacilli</taxon>
        <taxon>Lactobacillales</taxon>
        <taxon>Enterococcaceae</taxon>
        <taxon>Vagococcus</taxon>
    </lineage>
</organism>
<sequence>MPYALVLGASGDIGEACVMRLAAEGWSIYCHFNKNQKKSLDLVEKLTEKYPKQDFFMIQLDMSEKKVSTAFFEQLFQVDAVIFASGDTVYKLLTDTTVDEMDLLWNCMVKSPIQICQHLQSKLAKTKKGRIIFIGSVYGLVGSAMEVVYSTVKGAQQSFVKAYAQEVASLGITVNLIAPGAVATKMNESWTTEELEDLRLEIPVGRLAEPEEVAEAVNFLASDAASYLTGTVLPVTGGWKM</sequence>
<dbReference type="PRINTS" id="PR00081">
    <property type="entry name" value="GDHRDH"/>
</dbReference>
<evidence type="ECO:0000256" key="1">
    <source>
        <dbReference type="ARBA" id="ARBA00006484"/>
    </source>
</evidence>
<dbReference type="OrthoDB" id="9803333at2"/>
<keyword evidence="3" id="KW-1185">Reference proteome</keyword>
<dbReference type="Gene3D" id="3.40.50.720">
    <property type="entry name" value="NAD(P)-binding Rossmann-like Domain"/>
    <property type="match status" value="1"/>
</dbReference>
<reference evidence="2 3" key="1">
    <citation type="submission" date="2017-05" db="EMBL/GenBank/DDBJ databases">
        <title>Vagococcus spp. assemblies.</title>
        <authorList>
            <person name="Gulvik C.A."/>
        </authorList>
    </citation>
    <scope>NUCLEOTIDE SEQUENCE [LARGE SCALE GENOMIC DNA]</scope>
    <source>
        <strain evidence="2 3">CCUG 41755</strain>
    </source>
</reference>
<dbReference type="InterPro" id="IPR050259">
    <property type="entry name" value="SDR"/>
</dbReference>
<accession>A0A430A948</accession>
<gene>
    <name evidence="2" type="ORF">CBF31_07670</name>
</gene>
<protein>
    <submittedName>
        <fullName evidence="2">3-oxoacyl-ACP reductase</fullName>
    </submittedName>
</protein>
<dbReference type="Pfam" id="PF13561">
    <property type="entry name" value="adh_short_C2"/>
    <property type="match status" value="1"/>
</dbReference>
<comment type="similarity">
    <text evidence="1">Belongs to the short-chain dehydrogenases/reductases (SDR) family.</text>
</comment>
<evidence type="ECO:0000313" key="3">
    <source>
        <dbReference type="Proteomes" id="UP000287101"/>
    </source>
</evidence>
<dbReference type="Proteomes" id="UP000287101">
    <property type="component" value="Unassembled WGS sequence"/>
</dbReference>
<dbReference type="PANTHER" id="PTHR42879:SF2">
    <property type="entry name" value="3-OXOACYL-[ACYL-CARRIER-PROTEIN] REDUCTASE FABG"/>
    <property type="match status" value="1"/>
</dbReference>
<evidence type="ECO:0000313" key="2">
    <source>
        <dbReference type="EMBL" id="RSU03581.1"/>
    </source>
</evidence>
<dbReference type="NCBIfam" id="NF047420">
    <property type="entry name" value="EF_P_mod_YmfI"/>
    <property type="match status" value="1"/>
</dbReference>
<dbReference type="SUPFAM" id="SSF51735">
    <property type="entry name" value="NAD(P)-binding Rossmann-fold domains"/>
    <property type="match status" value="1"/>
</dbReference>
<name>A0A430A948_9ENTE</name>
<dbReference type="PANTHER" id="PTHR42879">
    <property type="entry name" value="3-OXOACYL-(ACYL-CARRIER-PROTEIN) REDUCTASE"/>
    <property type="match status" value="1"/>
</dbReference>
<dbReference type="EMBL" id="NGJY01000002">
    <property type="protein sequence ID" value="RSU03581.1"/>
    <property type="molecule type" value="Genomic_DNA"/>
</dbReference>
<dbReference type="CDD" id="cd05233">
    <property type="entry name" value="SDR_c"/>
    <property type="match status" value="1"/>
</dbReference>